<feature type="transmembrane region" description="Helical" evidence="6">
    <location>
        <begin position="155"/>
        <end position="171"/>
    </location>
</feature>
<feature type="domain" description="3-oxo-5-alpha-steroid 4-dehydrogenase C-terminal" evidence="7">
    <location>
        <begin position="207"/>
        <end position="352"/>
    </location>
</feature>
<evidence type="ECO:0000256" key="4">
    <source>
        <dbReference type="ARBA" id="ARBA00022989"/>
    </source>
</evidence>
<keyword evidence="9" id="KW-1185">Reference proteome</keyword>
<evidence type="ECO:0000313" key="8">
    <source>
        <dbReference type="EMBL" id="RMX40059.1"/>
    </source>
</evidence>
<feature type="transmembrane region" description="Helical" evidence="6">
    <location>
        <begin position="102"/>
        <end position="122"/>
    </location>
</feature>
<dbReference type="PANTHER" id="PTHR10556">
    <property type="entry name" value="3-OXO-5-ALPHA-STEROID 4-DEHYDROGENASE"/>
    <property type="match status" value="1"/>
</dbReference>
<evidence type="ECO:0000256" key="5">
    <source>
        <dbReference type="ARBA" id="ARBA00023136"/>
    </source>
</evidence>
<feature type="transmembrane region" description="Helical" evidence="6">
    <location>
        <begin position="177"/>
        <end position="194"/>
    </location>
</feature>
<proteinExistence type="inferred from homology"/>
<keyword evidence="3 6" id="KW-0812">Transmembrane</keyword>
<dbReference type="InterPro" id="IPR001104">
    <property type="entry name" value="3-oxo-5_a-steroid_4-DH_C"/>
</dbReference>
<comment type="caution">
    <text evidence="8">The sequence shown here is derived from an EMBL/GenBank/DDBJ whole genome shotgun (WGS) entry which is preliminary data.</text>
</comment>
<dbReference type="Gene3D" id="1.20.120.1630">
    <property type="match status" value="1"/>
</dbReference>
<dbReference type="EMBL" id="RCHS01003687">
    <property type="protein sequence ID" value="RMX40059.1"/>
    <property type="molecule type" value="Genomic_DNA"/>
</dbReference>
<dbReference type="FunFam" id="1.20.120.1630:FF:000014">
    <property type="entry name" value="Steroid 5-alpha reductase, putative"/>
    <property type="match status" value="1"/>
</dbReference>
<feature type="transmembrane region" description="Helical" evidence="6">
    <location>
        <begin position="299"/>
        <end position="317"/>
    </location>
</feature>
<evidence type="ECO:0000256" key="3">
    <source>
        <dbReference type="ARBA" id="ARBA00022692"/>
    </source>
</evidence>
<dbReference type="Pfam" id="PF02544">
    <property type="entry name" value="Steroid_dh"/>
    <property type="match status" value="1"/>
</dbReference>
<comment type="subcellular location">
    <subcellularLocation>
        <location evidence="1">Membrane</location>
        <topology evidence="1">Multi-pass membrane protein</topology>
    </subcellularLocation>
</comment>
<dbReference type="PANTHER" id="PTHR10556:SF43">
    <property type="entry name" value="STEROID 5-ALPHA-REDUCTASE DET2"/>
    <property type="match status" value="1"/>
</dbReference>
<comment type="similarity">
    <text evidence="2">Belongs to the steroid 5-alpha reductase family.</text>
</comment>
<organism evidence="8 9">
    <name type="scientific">Pocillopora damicornis</name>
    <name type="common">Cauliflower coral</name>
    <name type="synonym">Millepora damicornis</name>
    <dbReference type="NCBI Taxonomy" id="46731"/>
    <lineage>
        <taxon>Eukaryota</taxon>
        <taxon>Metazoa</taxon>
        <taxon>Cnidaria</taxon>
        <taxon>Anthozoa</taxon>
        <taxon>Hexacorallia</taxon>
        <taxon>Scleractinia</taxon>
        <taxon>Astrocoeniina</taxon>
        <taxon>Pocilloporidae</taxon>
        <taxon>Pocillopora</taxon>
    </lineage>
</organism>
<dbReference type="Proteomes" id="UP000275408">
    <property type="component" value="Unassembled WGS sequence"/>
</dbReference>
<evidence type="ECO:0000256" key="2">
    <source>
        <dbReference type="ARBA" id="ARBA00007742"/>
    </source>
</evidence>
<dbReference type="InterPro" id="IPR039357">
    <property type="entry name" value="SRD5A/TECR"/>
</dbReference>
<evidence type="ECO:0000256" key="6">
    <source>
        <dbReference type="SAM" id="Phobius"/>
    </source>
</evidence>
<evidence type="ECO:0000256" key="1">
    <source>
        <dbReference type="ARBA" id="ARBA00004141"/>
    </source>
</evidence>
<dbReference type="AlphaFoldDB" id="A0A3M6TFG8"/>
<dbReference type="GO" id="GO:0006629">
    <property type="term" value="P:lipid metabolic process"/>
    <property type="evidence" value="ECO:0007669"/>
    <property type="project" value="InterPro"/>
</dbReference>
<dbReference type="PROSITE" id="PS50244">
    <property type="entry name" value="S5A_REDUCTASE"/>
    <property type="match status" value="1"/>
</dbReference>
<feature type="non-terminal residue" evidence="8">
    <location>
        <position position="1"/>
    </location>
</feature>
<gene>
    <name evidence="8" type="ORF">pdam_00002245</name>
</gene>
<dbReference type="GO" id="GO:0016020">
    <property type="term" value="C:membrane"/>
    <property type="evidence" value="ECO:0007669"/>
    <property type="project" value="UniProtKB-SubCell"/>
</dbReference>
<keyword evidence="5 6" id="KW-0472">Membrane</keyword>
<keyword evidence="4 6" id="KW-1133">Transmembrane helix</keyword>
<sequence>QSGAISSSANRFPPKFWQNVLIRKTFVFPAAHNYACSLENLLCADFADGLIRGRFPEVNQCSREQPGQGEVYCIEERFRSSVQTMLSLNPSWKAFDYGTTHFWVHYGLCTFGFLLAVITYVTQAAKPAPYGKHQTTNHSFGPLVHQRLAHTVSDAIPGIFLFSLVFFHYGIKKETTNLLFYCIWLSHYLHRGIIHPWIMRYSSPKTPVGISLGALFPNLLYSFLNADWIGTADYGLYYYKDPCFVMGVMFFVAGYFINRYADLLLRRLRAEDSSKYYVPHGFLFDLISCPNYFGEMLEWFGWALATWSVAGVVWLLFSSATFIPRARDNHEWYTKKFADYPKNRKALIPFLYDTQFISELLNVSLNVTKREICHQKDDTLQPLKRFI</sequence>
<accession>A0A3M6TFG8</accession>
<reference evidence="8 9" key="1">
    <citation type="journal article" date="2018" name="Sci. Rep.">
        <title>Comparative analysis of the Pocillopora damicornis genome highlights role of immune system in coral evolution.</title>
        <authorList>
            <person name="Cunning R."/>
            <person name="Bay R.A."/>
            <person name="Gillette P."/>
            <person name="Baker A.C."/>
            <person name="Traylor-Knowles N."/>
        </authorList>
    </citation>
    <scope>NUCLEOTIDE SEQUENCE [LARGE SCALE GENOMIC DNA]</scope>
    <source>
        <strain evidence="8">RSMAS</strain>
        <tissue evidence="8">Whole animal</tissue>
    </source>
</reference>
<dbReference type="OrthoDB" id="5788137at2759"/>
<feature type="transmembrane region" description="Helical" evidence="6">
    <location>
        <begin position="206"/>
        <end position="224"/>
    </location>
</feature>
<protein>
    <recommendedName>
        <fullName evidence="7">3-oxo-5-alpha-steroid 4-dehydrogenase C-terminal domain-containing protein</fullName>
    </recommendedName>
</protein>
<evidence type="ECO:0000313" key="9">
    <source>
        <dbReference type="Proteomes" id="UP000275408"/>
    </source>
</evidence>
<name>A0A3M6TFG8_POCDA</name>
<feature type="transmembrane region" description="Helical" evidence="6">
    <location>
        <begin position="236"/>
        <end position="256"/>
    </location>
</feature>
<evidence type="ECO:0000259" key="7">
    <source>
        <dbReference type="Pfam" id="PF02544"/>
    </source>
</evidence>
<dbReference type="GO" id="GO:0016627">
    <property type="term" value="F:oxidoreductase activity, acting on the CH-CH group of donors"/>
    <property type="evidence" value="ECO:0007669"/>
    <property type="project" value="InterPro"/>
</dbReference>